<evidence type="ECO:0000313" key="8">
    <source>
        <dbReference type="Proteomes" id="UP000181790"/>
    </source>
</evidence>
<evidence type="ECO:0000313" key="7">
    <source>
        <dbReference type="EMBL" id="OIN57524.1"/>
    </source>
</evidence>
<keyword evidence="5" id="KW-0732">Signal</keyword>
<dbReference type="Gene3D" id="3.40.30.10">
    <property type="entry name" value="Glutaredoxin"/>
    <property type="match status" value="1"/>
</dbReference>
<evidence type="ECO:0000256" key="3">
    <source>
        <dbReference type="ARBA" id="ARBA00023157"/>
    </source>
</evidence>
<feature type="chain" id="PRO_5010386743" description="Thioredoxin domain-containing protein" evidence="5">
    <location>
        <begin position="22"/>
        <end position="499"/>
    </location>
</feature>
<dbReference type="InterPro" id="IPR013766">
    <property type="entry name" value="Thioredoxin_domain"/>
</dbReference>
<evidence type="ECO:0000259" key="6">
    <source>
        <dbReference type="PROSITE" id="PS51352"/>
    </source>
</evidence>
<dbReference type="InterPro" id="IPR036249">
    <property type="entry name" value="Thioredoxin-like_sf"/>
</dbReference>
<dbReference type="InterPro" id="IPR013740">
    <property type="entry name" value="Redoxin"/>
</dbReference>
<dbReference type="PANTHER" id="PTHR42852">
    <property type="entry name" value="THIOL:DISULFIDE INTERCHANGE PROTEIN DSBE"/>
    <property type="match status" value="1"/>
</dbReference>
<accession>A0A1S2VFN6</accession>
<dbReference type="OrthoDB" id="6399635at2"/>
<sequence>MKSFYSTLILLLCVSFSILYAQTPARLTVTIQSPKENDQPVLSVPVFWYILPESHTTLTQTAPGQFSAVLAVDRPRLVYLQFRGQWLKLYAEPGKSMAITIDGKAPAQPAQFAEPLARENTLLQQLGYTSYNMMPDPMVKRPSSLSGLHELAAQLNREKKQQLDRCRDSRQQDRFNWAFYHILEGEIRYKPVIDITNKGIFGIQGASVYDVSESVKNVFGDEVISDDRFIDSDMYFFSTIHMQLSQNIRCGADTNCYQKLTREIYNTTTDQEIQEKYSLFGQLFSKIHEADYFLTGATREKAMALLIHSFKDDFLYLRPAYDLYLKRNPQGKHQQLIEKDLAPFFAFEKKSPAASETRFTDTHTPVKTMADLLKAHKGKVVYVDFWGSWCGPCRQEMPHAAMLKEKMKGKPVDFLYIAYENGIDETHVKRWKSAIDKLKITGTHFLADHSFMEQLKKDKMEVGQFPTYALFDKQGKLIKFGASAPSDQALLQELEQAMK</sequence>
<dbReference type="GO" id="GO:0016491">
    <property type="term" value="F:oxidoreductase activity"/>
    <property type="evidence" value="ECO:0007669"/>
    <property type="project" value="InterPro"/>
</dbReference>
<keyword evidence="2" id="KW-0201">Cytochrome c-type biogenesis</keyword>
<dbReference type="CDD" id="cd02966">
    <property type="entry name" value="TlpA_like_family"/>
    <property type="match status" value="1"/>
</dbReference>
<comment type="caution">
    <text evidence="7">The sequence shown here is derived from an EMBL/GenBank/DDBJ whole genome shotgun (WGS) entry which is preliminary data.</text>
</comment>
<feature type="domain" description="Thioredoxin" evidence="6">
    <location>
        <begin position="336"/>
        <end position="499"/>
    </location>
</feature>
<dbReference type="EMBL" id="MORL01000011">
    <property type="protein sequence ID" value="OIN57524.1"/>
    <property type="molecule type" value="Genomic_DNA"/>
</dbReference>
<dbReference type="RefSeq" id="WP_071504727.1">
    <property type="nucleotide sequence ID" value="NZ_MORL01000011.1"/>
</dbReference>
<keyword evidence="4" id="KW-0676">Redox-active center</keyword>
<name>A0A1S2VFN6_9BACT</name>
<gene>
    <name evidence="7" type="ORF">BLX24_18715</name>
</gene>
<evidence type="ECO:0000256" key="1">
    <source>
        <dbReference type="ARBA" id="ARBA00004196"/>
    </source>
</evidence>
<keyword evidence="3" id="KW-1015">Disulfide bond</keyword>
<evidence type="ECO:0000256" key="2">
    <source>
        <dbReference type="ARBA" id="ARBA00022748"/>
    </source>
</evidence>
<protein>
    <recommendedName>
        <fullName evidence="6">Thioredoxin domain-containing protein</fullName>
    </recommendedName>
</protein>
<dbReference type="PROSITE" id="PS51352">
    <property type="entry name" value="THIOREDOXIN_2"/>
    <property type="match status" value="1"/>
</dbReference>
<dbReference type="PANTHER" id="PTHR42852:SF6">
    <property type="entry name" value="THIOL:DISULFIDE INTERCHANGE PROTEIN DSBE"/>
    <property type="match status" value="1"/>
</dbReference>
<dbReference type="Pfam" id="PF08534">
    <property type="entry name" value="Redoxin"/>
    <property type="match status" value="1"/>
</dbReference>
<dbReference type="Proteomes" id="UP000181790">
    <property type="component" value="Unassembled WGS sequence"/>
</dbReference>
<dbReference type="GO" id="GO:0030313">
    <property type="term" value="C:cell envelope"/>
    <property type="evidence" value="ECO:0007669"/>
    <property type="project" value="UniProtKB-SubCell"/>
</dbReference>
<dbReference type="SUPFAM" id="SSF52833">
    <property type="entry name" value="Thioredoxin-like"/>
    <property type="match status" value="1"/>
</dbReference>
<organism evidence="7 8">
    <name type="scientific">Arsenicibacter rosenii</name>
    <dbReference type="NCBI Taxonomy" id="1750698"/>
    <lineage>
        <taxon>Bacteria</taxon>
        <taxon>Pseudomonadati</taxon>
        <taxon>Bacteroidota</taxon>
        <taxon>Cytophagia</taxon>
        <taxon>Cytophagales</taxon>
        <taxon>Spirosomataceae</taxon>
        <taxon>Arsenicibacter</taxon>
    </lineage>
</organism>
<evidence type="ECO:0000256" key="5">
    <source>
        <dbReference type="SAM" id="SignalP"/>
    </source>
</evidence>
<keyword evidence="8" id="KW-1185">Reference proteome</keyword>
<comment type="subcellular location">
    <subcellularLocation>
        <location evidence="1">Cell envelope</location>
    </subcellularLocation>
</comment>
<dbReference type="GO" id="GO:0017004">
    <property type="term" value="P:cytochrome complex assembly"/>
    <property type="evidence" value="ECO:0007669"/>
    <property type="project" value="UniProtKB-KW"/>
</dbReference>
<feature type="signal peptide" evidence="5">
    <location>
        <begin position="1"/>
        <end position="21"/>
    </location>
</feature>
<dbReference type="InterPro" id="IPR050553">
    <property type="entry name" value="Thioredoxin_ResA/DsbE_sf"/>
</dbReference>
<dbReference type="AlphaFoldDB" id="A0A1S2VFN6"/>
<proteinExistence type="predicted"/>
<evidence type="ECO:0000256" key="4">
    <source>
        <dbReference type="ARBA" id="ARBA00023284"/>
    </source>
</evidence>
<reference evidence="7 8" key="1">
    <citation type="submission" date="2016-10" db="EMBL/GenBank/DDBJ databases">
        <title>Arsenicibacter rosenii gen. nov., sp. nov., an efficient arsenic-methylating bacterium isolated from an arsenic-contaminated paddy soil.</title>
        <authorList>
            <person name="Huang K."/>
        </authorList>
    </citation>
    <scope>NUCLEOTIDE SEQUENCE [LARGE SCALE GENOMIC DNA]</scope>
    <source>
        <strain evidence="7 8">SM-1</strain>
    </source>
</reference>